<dbReference type="EMBL" id="CAJVQB010073109">
    <property type="protein sequence ID" value="CAG8843640.1"/>
    <property type="molecule type" value="Genomic_DNA"/>
</dbReference>
<proteinExistence type="predicted"/>
<protein>
    <submittedName>
        <fullName evidence="1">1151_t:CDS:1</fullName>
    </submittedName>
</protein>
<accession>A0ABN7X127</accession>
<sequence length="41" mass="4758">GYKARLTYVKAKDAICKELFEEQENFGLESKSIIMEFLDSI</sequence>
<gene>
    <name evidence="1" type="ORF">GMARGA_LOCUS36650</name>
</gene>
<dbReference type="Proteomes" id="UP000789901">
    <property type="component" value="Unassembled WGS sequence"/>
</dbReference>
<evidence type="ECO:0000313" key="1">
    <source>
        <dbReference type="EMBL" id="CAG8843640.1"/>
    </source>
</evidence>
<evidence type="ECO:0000313" key="2">
    <source>
        <dbReference type="Proteomes" id="UP000789901"/>
    </source>
</evidence>
<feature type="non-terminal residue" evidence="1">
    <location>
        <position position="1"/>
    </location>
</feature>
<keyword evidence="2" id="KW-1185">Reference proteome</keyword>
<organism evidence="1 2">
    <name type="scientific">Gigaspora margarita</name>
    <dbReference type="NCBI Taxonomy" id="4874"/>
    <lineage>
        <taxon>Eukaryota</taxon>
        <taxon>Fungi</taxon>
        <taxon>Fungi incertae sedis</taxon>
        <taxon>Mucoromycota</taxon>
        <taxon>Glomeromycotina</taxon>
        <taxon>Glomeromycetes</taxon>
        <taxon>Diversisporales</taxon>
        <taxon>Gigasporaceae</taxon>
        <taxon>Gigaspora</taxon>
    </lineage>
</organism>
<reference evidence="1 2" key="1">
    <citation type="submission" date="2021-06" db="EMBL/GenBank/DDBJ databases">
        <authorList>
            <person name="Kallberg Y."/>
            <person name="Tangrot J."/>
            <person name="Rosling A."/>
        </authorList>
    </citation>
    <scope>NUCLEOTIDE SEQUENCE [LARGE SCALE GENOMIC DNA]</scope>
    <source>
        <strain evidence="1 2">120-4 pot B 10/14</strain>
    </source>
</reference>
<name>A0ABN7X127_GIGMA</name>
<comment type="caution">
    <text evidence="1">The sequence shown here is derived from an EMBL/GenBank/DDBJ whole genome shotgun (WGS) entry which is preliminary data.</text>
</comment>